<dbReference type="PROSITE" id="PS50404">
    <property type="entry name" value="GST_NTER"/>
    <property type="match status" value="1"/>
</dbReference>
<dbReference type="InterPro" id="IPR004046">
    <property type="entry name" value="GST_C"/>
</dbReference>
<name>A0ABR6Z9Y1_9BURK</name>
<evidence type="ECO:0000313" key="4">
    <source>
        <dbReference type="Proteomes" id="UP000646911"/>
    </source>
</evidence>
<sequence>MDVSKITVWGRDTSYNVQRVLWTLDELSLVYEHRNAGGSFGGLDTPEFLAMNPHGRVPVLRDGDTVVWESNAIVRYLAAHYGSATLWQESAAERALADGWMDWSATTLQADFIRLFWSYYRTPSAQRDEKVISNLLASCQKHFRVLDGYLATRNYLAGAQFSMADIPAGSILHRYFTMGLEVERPSNVLAWYARLQERPAFQKQIAQVFDALFGRLAY</sequence>
<dbReference type="InterPro" id="IPR004045">
    <property type="entry name" value="Glutathione_S-Trfase_N"/>
</dbReference>
<dbReference type="CDD" id="cd03047">
    <property type="entry name" value="GST_N_2"/>
    <property type="match status" value="1"/>
</dbReference>
<proteinExistence type="predicted"/>
<comment type="caution">
    <text evidence="3">The sequence shown here is derived from an EMBL/GenBank/DDBJ whole genome shotgun (WGS) entry which is preliminary data.</text>
</comment>
<dbReference type="SUPFAM" id="SSF47616">
    <property type="entry name" value="GST C-terminal domain-like"/>
    <property type="match status" value="1"/>
</dbReference>
<dbReference type="Gene3D" id="3.40.30.10">
    <property type="entry name" value="Glutaredoxin"/>
    <property type="match status" value="1"/>
</dbReference>
<dbReference type="Gene3D" id="1.20.1050.10">
    <property type="match status" value="1"/>
</dbReference>
<accession>A0ABR6Z9Y1</accession>
<dbReference type="InterPro" id="IPR036249">
    <property type="entry name" value="Thioredoxin-like_sf"/>
</dbReference>
<evidence type="ECO:0000259" key="1">
    <source>
        <dbReference type="PROSITE" id="PS50404"/>
    </source>
</evidence>
<organism evidence="3 4">
    <name type="scientific">Undibacterium umbellatum</name>
    <dbReference type="NCBI Taxonomy" id="2762300"/>
    <lineage>
        <taxon>Bacteria</taxon>
        <taxon>Pseudomonadati</taxon>
        <taxon>Pseudomonadota</taxon>
        <taxon>Betaproteobacteria</taxon>
        <taxon>Burkholderiales</taxon>
        <taxon>Oxalobacteraceae</taxon>
        <taxon>Undibacterium</taxon>
    </lineage>
</organism>
<dbReference type="SUPFAM" id="SSF52833">
    <property type="entry name" value="Thioredoxin-like"/>
    <property type="match status" value="1"/>
</dbReference>
<protein>
    <submittedName>
        <fullName evidence="3">Glutathione S-transferase N-terminal domain-containing protein</fullName>
    </submittedName>
</protein>
<feature type="domain" description="GST N-terminal" evidence="1">
    <location>
        <begin position="4"/>
        <end position="85"/>
    </location>
</feature>
<keyword evidence="4" id="KW-1185">Reference proteome</keyword>
<dbReference type="SFLD" id="SFLDS00019">
    <property type="entry name" value="Glutathione_Transferase_(cytos"/>
    <property type="match status" value="1"/>
</dbReference>
<evidence type="ECO:0000259" key="2">
    <source>
        <dbReference type="PROSITE" id="PS50405"/>
    </source>
</evidence>
<dbReference type="SFLD" id="SFLDG01150">
    <property type="entry name" value="Main.1:_Beta-like"/>
    <property type="match status" value="1"/>
</dbReference>
<dbReference type="SFLD" id="SFLDG00358">
    <property type="entry name" value="Main_(cytGST)"/>
    <property type="match status" value="1"/>
</dbReference>
<dbReference type="InterPro" id="IPR010987">
    <property type="entry name" value="Glutathione-S-Trfase_C-like"/>
</dbReference>
<dbReference type="PANTHER" id="PTHR44051:SF19">
    <property type="entry name" value="DISULFIDE-BOND OXIDOREDUCTASE YFCG"/>
    <property type="match status" value="1"/>
</dbReference>
<feature type="domain" description="GST C-terminal" evidence="2">
    <location>
        <begin position="90"/>
        <end position="218"/>
    </location>
</feature>
<dbReference type="EMBL" id="JACOFX010000006">
    <property type="protein sequence ID" value="MBC3908568.1"/>
    <property type="molecule type" value="Genomic_DNA"/>
</dbReference>
<dbReference type="PROSITE" id="PS50405">
    <property type="entry name" value="GST_CTER"/>
    <property type="match status" value="1"/>
</dbReference>
<gene>
    <name evidence="3" type="ORF">H8L47_13470</name>
</gene>
<dbReference type="InterPro" id="IPR040079">
    <property type="entry name" value="Glutathione_S-Trfase"/>
</dbReference>
<evidence type="ECO:0000313" key="3">
    <source>
        <dbReference type="EMBL" id="MBC3908568.1"/>
    </source>
</evidence>
<dbReference type="RefSeq" id="WP_186954125.1">
    <property type="nucleotide sequence ID" value="NZ_JACOFX010000006.1"/>
</dbReference>
<dbReference type="Pfam" id="PF00043">
    <property type="entry name" value="GST_C"/>
    <property type="match status" value="1"/>
</dbReference>
<dbReference type="PANTHER" id="PTHR44051">
    <property type="entry name" value="GLUTATHIONE S-TRANSFERASE-RELATED"/>
    <property type="match status" value="1"/>
</dbReference>
<dbReference type="Pfam" id="PF13417">
    <property type="entry name" value="GST_N_3"/>
    <property type="match status" value="1"/>
</dbReference>
<dbReference type="InterPro" id="IPR036282">
    <property type="entry name" value="Glutathione-S-Trfase_C_sf"/>
</dbReference>
<dbReference type="Proteomes" id="UP000646911">
    <property type="component" value="Unassembled WGS sequence"/>
</dbReference>
<reference evidence="3 4" key="1">
    <citation type="submission" date="2020-08" db="EMBL/GenBank/DDBJ databases">
        <title>Novel species isolated from subtropical streams in China.</title>
        <authorList>
            <person name="Lu H."/>
        </authorList>
    </citation>
    <scope>NUCLEOTIDE SEQUENCE [LARGE SCALE GENOMIC DNA]</scope>
    <source>
        <strain evidence="3 4">NL8W</strain>
    </source>
</reference>